<dbReference type="EMBL" id="CYSC01000007">
    <property type="protein sequence ID" value="CUH70500.1"/>
    <property type="molecule type" value="Genomic_DNA"/>
</dbReference>
<dbReference type="InterPro" id="IPR021508">
    <property type="entry name" value="Gp17-like"/>
</dbReference>
<evidence type="ECO:0008006" key="5">
    <source>
        <dbReference type="Google" id="ProtNLM"/>
    </source>
</evidence>
<evidence type="ECO:0000313" key="4">
    <source>
        <dbReference type="Proteomes" id="UP000051887"/>
    </source>
</evidence>
<dbReference type="EMBL" id="CYSB01000025">
    <property type="protein sequence ID" value="CUH65412.1"/>
    <property type="molecule type" value="Genomic_DNA"/>
</dbReference>
<dbReference type="RefSeq" id="WP_058241847.1">
    <property type="nucleotide sequence ID" value="NZ_CYSB01000025.1"/>
</dbReference>
<dbReference type="Proteomes" id="UP000051086">
    <property type="component" value="Unassembled WGS sequence"/>
</dbReference>
<dbReference type="AlphaFoldDB" id="A0A0P1FPL8"/>
<reference evidence="1 3" key="2">
    <citation type="submission" date="2015-09" db="EMBL/GenBank/DDBJ databases">
        <authorList>
            <person name="Rodrigo-Torres L."/>
            <person name="Arahal D.R."/>
        </authorList>
    </citation>
    <scope>NUCLEOTIDE SEQUENCE [LARGE SCALE GENOMIC DNA]</scope>
    <source>
        <strain evidence="1 3">CECT 5118</strain>
    </source>
</reference>
<dbReference type="Pfam" id="PF11367">
    <property type="entry name" value="Tail_completion_gp17"/>
    <property type="match status" value="1"/>
</dbReference>
<dbReference type="OrthoDB" id="7644395at2"/>
<keyword evidence="3" id="KW-1185">Reference proteome</keyword>
<protein>
    <recommendedName>
        <fullName evidence="5">Gene transfer agent protein</fullName>
    </recommendedName>
</protein>
<evidence type="ECO:0000313" key="3">
    <source>
        <dbReference type="Proteomes" id="UP000051086"/>
    </source>
</evidence>
<sequence>MTYALTAALQEAIYAQLTSDANLAALVDGVFDALPAGVLPQRYVQIGPEQARARSDKTGAGARHVFEVHVVGRDAGFLPVKQAAARVSDLLVDAPLPMSRGHIVSLRFSQAKATRDRSDDSRRITLRFTAQLYDS</sequence>
<name>A0A0P1FPL8_9RHOB</name>
<proteinExistence type="predicted"/>
<dbReference type="InterPro" id="IPR053745">
    <property type="entry name" value="Viral_Tail_Comp_sf"/>
</dbReference>
<gene>
    <name evidence="1" type="ORF">TL5118_01296</name>
    <name evidence="2" type="ORF">TL5120_00277</name>
</gene>
<organism evidence="2 4">
    <name type="scientific">Thalassovita autumnalis</name>
    <dbReference type="NCBI Taxonomy" id="2072972"/>
    <lineage>
        <taxon>Bacteria</taxon>
        <taxon>Pseudomonadati</taxon>
        <taxon>Pseudomonadota</taxon>
        <taxon>Alphaproteobacteria</taxon>
        <taxon>Rhodobacterales</taxon>
        <taxon>Roseobacteraceae</taxon>
        <taxon>Thalassovita</taxon>
    </lineage>
</organism>
<dbReference type="Gene3D" id="3.30.2000.30">
    <property type="match status" value="1"/>
</dbReference>
<evidence type="ECO:0000313" key="2">
    <source>
        <dbReference type="EMBL" id="CUH70500.1"/>
    </source>
</evidence>
<evidence type="ECO:0000313" key="1">
    <source>
        <dbReference type="EMBL" id="CUH65412.1"/>
    </source>
</evidence>
<dbReference type="Proteomes" id="UP000051887">
    <property type="component" value="Unassembled WGS sequence"/>
</dbReference>
<reference evidence="2 4" key="1">
    <citation type="submission" date="2015-09" db="EMBL/GenBank/DDBJ databases">
        <authorList>
            <consortium name="Swine Surveillance"/>
        </authorList>
    </citation>
    <scope>NUCLEOTIDE SEQUENCE [LARGE SCALE GENOMIC DNA]</scope>
    <source>
        <strain evidence="2 4">5120</strain>
    </source>
</reference>
<accession>A0A0P1FPL8</accession>